<proteinExistence type="predicted"/>
<gene>
    <name evidence="1" type="ORF">ANICBIBUN_13792</name>
</gene>
<organism evidence="1 2">
    <name type="scientific">Acinetobacter nosocomialis 28F</name>
    <dbReference type="NCBI Taxonomy" id="1147131"/>
    <lineage>
        <taxon>Bacteria</taxon>
        <taxon>Pseudomonadati</taxon>
        <taxon>Pseudomonadota</taxon>
        <taxon>Gammaproteobacteria</taxon>
        <taxon>Moraxellales</taxon>
        <taxon>Moraxellaceae</taxon>
        <taxon>Acinetobacter</taxon>
        <taxon>Acinetobacter calcoaceticus/baumannii complex</taxon>
    </lineage>
</organism>
<accession>A0AA36KD56</accession>
<dbReference type="EMBL" id="CBSD020000069">
    <property type="protein sequence ID" value="CDG75923.1"/>
    <property type="molecule type" value="Genomic_DNA"/>
</dbReference>
<dbReference type="AlphaFoldDB" id="A0AA36KD56"/>
<evidence type="ECO:0000313" key="2">
    <source>
        <dbReference type="Proteomes" id="UP000019193"/>
    </source>
</evidence>
<dbReference type="Proteomes" id="UP000019193">
    <property type="component" value="Unassembled WGS sequence"/>
</dbReference>
<dbReference type="InterPro" id="IPR032675">
    <property type="entry name" value="LRR_dom_sf"/>
</dbReference>
<reference evidence="1 2" key="1">
    <citation type="submission" date="2013-06" db="EMBL/GenBank/DDBJ databases">
        <title>Comparative analysis of genomes of multi-drug Acinetobacter sp. from Colombian Hospitals.</title>
        <authorList>
            <person name="Barreto-Hernandez E."/>
            <person name="Gonzalez E.B."/>
            <person name="Cepeda L.A."/>
            <person name="Valenzuela E.M."/>
            <person name="Falquet L."/>
            <person name="Reguero M.T."/>
            <person name="Mantilla R."/>
        </authorList>
    </citation>
    <scope>NUCLEOTIDE SEQUENCE [LARGE SCALE GENOMIC DNA]</scope>
    <source>
        <strain evidence="1 2">28F</strain>
    </source>
</reference>
<protein>
    <submittedName>
        <fullName evidence="1">Uncharacterized protein</fullName>
    </submittedName>
</protein>
<sequence>MRVNEAFISFIFTQFKKELLKMNGNESTLIKQDFPVSWMYKSGNVEYLSIPYIHGDICIFGLPLSEVDNEFTVTDFPKKTRTIYSLCSTKFYPYLNRMIELELNEKVEFMLIGLQHEYIDFNKSFFDDFSEISKALSKKYFPKLKVFKYGFDELYVNECRIYPNLGDITEIIEKMPALEILEINGAFELTKPLNFKYLKSLSIEVDLGIEDCNDVMAISQTTLDFIMSSKISELENFELIINNNDLKYNLNLELFKSLDLNKLNKVSISGSFQKDLEVEIYNLLSSKVKNIRINK</sequence>
<keyword evidence="2" id="KW-1185">Reference proteome</keyword>
<evidence type="ECO:0000313" key="1">
    <source>
        <dbReference type="EMBL" id="CDG75923.1"/>
    </source>
</evidence>
<dbReference type="RefSeq" id="WP_023188395.1">
    <property type="nucleotide sequence ID" value="NZ_CBSD020000069.1"/>
</dbReference>
<name>A0AA36KD56_ACINO</name>
<dbReference type="Gene3D" id="3.80.10.10">
    <property type="entry name" value="Ribonuclease Inhibitor"/>
    <property type="match status" value="1"/>
</dbReference>
<comment type="caution">
    <text evidence="1">The sequence shown here is derived from an EMBL/GenBank/DDBJ whole genome shotgun (WGS) entry which is preliminary data.</text>
</comment>